<dbReference type="EMBL" id="LT840184">
    <property type="protein sequence ID" value="SMF90079.1"/>
    <property type="molecule type" value="Genomic_DNA"/>
</dbReference>
<protein>
    <submittedName>
        <fullName evidence="5">Beta-propeller domains of methanol dehydrogenase type</fullName>
    </submittedName>
</protein>
<feature type="region of interest" description="Disordered" evidence="1">
    <location>
        <begin position="28"/>
        <end position="61"/>
    </location>
</feature>
<dbReference type="RefSeq" id="WP_208915577.1">
    <property type="nucleotide sequence ID" value="NZ_LT840184.1"/>
</dbReference>
<gene>
    <name evidence="5" type="ORF">SAMN05661091_4885</name>
</gene>
<dbReference type="Proteomes" id="UP000192940">
    <property type="component" value="Chromosome I"/>
</dbReference>
<dbReference type="InterPro" id="IPR000421">
    <property type="entry name" value="FA58C"/>
</dbReference>
<feature type="domain" description="SLH" evidence="4">
    <location>
        <begin position="1327"/>
        <end position="1385"/>
    </location>
</feature>
<evidence type="ECO:0000256" key="2">
    <source>
        <dbReference type="SAM" id="SignalP"/>
    </source>
</evidence>
<dbReference type="Pfam" id="PF00754">
    <property type="entry name" value="F5_F8_type_C"/>
    <property type="match status" value="1"/>
</dbReference>
<evidence type="ECO:0000313" key="6">
    <source>
        <dbReference type="Proteomes" id="UP000192940"/>
    </source>
</evidence>
<evidence type="ECO:0000259" key="3">
    <source>
        <dbReference type="PROSITE" id="PS50022"/>
    </source>
</evidence>
<accession>A0A1X7HP29</accession>
<sequence length="1447" mass="158830">MTWYKKWATIVMIISLLLTLVPAVQAEEGNPPTPTEEQVLPGEPSENDATNPDEEVSDPEVQPEDLAPVQGVEGVIPAVYGLQSDIHNLALGLNYEWSEAPEAAYPDDSNKLTDGIHGELKMSDPAWVGHVKKKTREVVFDLGEPKSISNIKARFMQDWPTNSMLVPLTVSMYVSDDKENWGTLSHNATQLLWGDGPPREEVYEWDGATDGIRSGNLDASMAYARYVKVTFSMHTRAWSFIDEIEIMGADGKLEGAVTVPAEQPGFLEPGEATAGIRNLNLLYNGHYPNDLGTWKKDRIIPNISYVDQSGEPVDWLFDGVLYLGLTSPNGLAFDGGFSPSTGATLKEWQWYLDKTFAEAGDMQQLNEATKEIGAKLDRPDFKEKVVLMIPDPGEYVRDFGVIDGEPLNFNVSDVGEEKALSNREKAIQWWLDQVEERWGAANYSNLELVGMYWLAEQISTSEKGPDLLQSTSVKVHGKNLKFFWIPHSLAYKSYMWKDVGFDAVAFQPNYFFEEMGYDRLEDAANIAKQYGMSNELEFDDRMLTDAVFRERFIDYLNSGVETGLMQKGFKAYYQGNNAIFNTAVSTDPSTRILYEWLYQFVNGTYEKNNAAPPEAVVQMNGQTLQSGAVIPDTEPVQFTWEVQNDDGSGLTKVTATFDGKPYTEGTVIDLAGKPGKHELIITVAAGKSKKTSYVIEASTNADGLKTLVNRFEENKQFTNAEAARSLNNYLEMMKRYEGADAAKAVKYLKGFNAKLDLLKKDHIISDSAYSTLKEGVYYLIGNEAANKAVEASSIEGANPNYAPAKAVDGFAATRWASDYINNSWFQIDLGEVKEMDTVRIDWEYARAKTYRLLVSDDKQNWTNAVSDNDGIITAHDGKETVQFDRLKARYIKFQGIERATDYGYSFYEFGVYNLSGAEEIKAIEGLKAAIDAASKKVTIDGLIMNGGLEKVQLKVLNPKGKVDYEGQTTSTEAGGFQFVFTLKTGIEGTYEAYLSTDDMSVPEKITFEYKKANPGEGNGGGNNGGGGSGGNGGGNSGGSSGGGTPSPTPDGFQRQPDGSVKTVLSSKLDSDGKTAIGVLSEQEVRKALAQAKADQAGKQKLSIEIKKNGEAAKYALDLPATFLSEYPNLLIEVITPKASIVLSGQMLAKTEELGKQLRFVIGDKDGKTISPEAQAQIGNRPIIHLEAKLDGKLIQWKNEKAPITVTVPYLVAGKEIGTRIGILSINDQGAASAMKGAIYSASDKLIRFQTDRTGTYAVYYDQPVSQFTDLGNHLWAKEAIDQLTALGIVKGTSADIFSPGEQVSRADFILMLIRALDLKAEASDTFTDVKPQDYYYDAVSIAKQLDIVTGVDGERLDPKAKITRQDMMVMAVRALKAAKATEIAGDLTTLDGFKDAKSISAYAAGSIAGMIEQGLIQGDGHMIHPRNNTTRAETAVFLYRLLNYVTE</sequence>
<dbReference type="Pfam" id="PF00395">
    <property type="entry name" value="SLH"/>
    <property type="match status" value="3"/>
</dbReference>
<evidence type="ECO:0000259" key="4">
    <source>
        <dbReference type="PROSITE" id="PS51272"/>
    </source>
</evidence>
<dbReference type="SUPFAM" id="SSF49785">
    <property type="entry name" value="Galactose-binding domain-like"/>
    <property type="match status" value="2"/>
</dbReference>
<dbReference type="InterPro" id="IPR054470">
    <property type="entry name" value="FIMAH_dom"/>
</dbReference>
<dbReference type="InterPro" id="IPR032329">
    <property type="entry name" value="DUF4855"/>
</dbReference>
<reference evidence="5 6" key="1">
    <citation type="submission" date="2017-04" db="EMBL/GenBank/DDBJ databases">
        <authorList>
            <person name="Afonso C.L."/>
            <person name="Miller P.J."/>
            <person name="Scott M.A."/>
            <person name="Spackman E."/>
            <person name="Goraichik I."/>
            <person name="Dimitrov K.M."/>
            <person name="Suarez D.L."/>
            <person name="Swayne D.E."/>
        </authorList>
    </citation>
    <scope>NUCLEOTIDE SEQUENCE [LARGE SCALE GENOMIC DNA]</scope>
    <source>
        <strain evidence="5 6">N3/975</strain>
    </source>
</reference>
<dbReference type="Pfam" id="PF16147">
    <property type="entry name" value="DUF4855"/>
    <property type="match status" value="1"/>
</dbReference>
<keyword evidence="2" id="KW-0732">Signal</keyword>
<dbReference type="PROSITE" id="PS50022">
    <property type="entry name" value="FA58C_3"/>
    <property type="match status" value="2"/>
</dbReference>
<feature type="compositionally biased region" description="Acidic residues" evidence="1">
    <location>
        <begin position="51"/>
        <end position="61"/>
    </location>
</feature>
<feature type="domain" description="F5/8 type C" evidence="3">
    <location>
        <begin position="772"/>
        <end position="914"/>
    </location>
</feature>
<feature type="region of interest" description="Disordered" evidence="1">
    <location>
        <begin position="1010"/>
        <end position="1066"/>
    </location>
</feature>
<keyword evidence="6" id="KW-1185">Reference proteome</keyword>
<feature type="signal peptide" evidence="2">
    <location>
        <begin position="1"/>
        <end position="26"/>
    </location>
</feature>
<feature type="domain" description="F5/8 type C" evidence="3">
    <location>
        <begin position="126"/>
        <end position="249"/>
    </location>
</feature>
<feature type="compositionally biased region" description="Gly residues" evidence="1">
    <location>
        <begin position="1016"/>
        <end position="1044"/>
    </location>
</feature>
<dbReference type="PROSITE" id="PS51272">
    <property type="entry name" value="SLH"/>
    <property type="match status" value="3"/>
</dbReference>
<feature type="domain" description="SLH" evidence="4">
    <location>
        <begin position="1390"/>
        <end position="1447"/>
    </location>
</feature>
<name>A0A1X7HP29_9BACL</name>
<proteinExistence type="predicted"/>
<feature type="domain" description="SLH" evidence="4">
    <location>
        <begin position="1263"/>
        <end position="1326"/>
    </location>
</feature>
<dbReference type="InterPro" id="IPR001119">
    <property type="entry name" value="SLH_dom"/>
</dbReference>
<feature type="chain" id="PRO_5012281792" evidence="2">
    <location>
        <begin position="27"/>
        <end position="1447"/>
    </location>
</feature>
<organism evidence="5 6">
    <name type="scientific">Paenibacillus uliginis N3/975</name>
    <dbReference type="NCBI Taxonomy" id="1313296"/>
    <lineage>
        <taxon>Bacteria</taxon>
        <taxon>Bacillati</taxon>
        <taxon>Bacillota</taxon>
        <taxon>Bacilli</taxon>
        <taxon>Bacillales</taxon>
        <taxon>Paenibacillaceae</taxon>
        <taxon>Paenibacillus</taxon>
    </lineage>
</organism>
<evidence type="ECO:0000313" key="5">
    <source>
        <dbReference type="EMBL" id="SMF90079.1"/>
    </source>
</evidence>
<dbReference type="Pfam" id="PF22888">
    <property type="entry name" value="FIMAH"/>
    <property type="match status" value="1"/>
</dbReference>
<evidence type="ECO:0000256" key="1">
    <source>
        <dbReference type="SAM" id="MobiDB-lite"/>
    </source>
</evidence>
<dbReference type="Gene3D" id="2.60.120.260">
    <property type="entry name" value="Galactose-binding domain-like"/>
    <property type="match status" value="2"/>
</dbReference>
<dbReference type="STRING" id="1313296.SAMN05661091_4885"/>
<dbReference type="InterPro" id="IPR008979">
    <property type="entry name" value="Galactose-bd-like_sf"/>
</dbReference>